<dbReference type="SUPFAM" id="SSF56219">
    <property type="entry name" value="DNase I-like"/>
    <property type="match status" value="1"/>
</dbReference>
<gene>
    <name evidence="3" type="ORF">R3W88_021561</name>
</gene>
<reference evidence="3 4" key="1">
    <citation type="submission" date="2023-10" db="EMBL/GenBank/DDBJ databases">
        <title>Genome-Wide Identification Analysis in wild type Solanum Pinnatisectum Reveals Some Genes Defensing Phytophthora Infestans.</title>
        <authorList>
            <person name="Sun C."/>
        </authorList>
    </citation>
    <scope>NUCLEOTIDE SEQUENCE [LARGE SCALE GENOMIC DNA]</scope>
    <source>
        <strain evidence="3">LQN</strain>
        <tissue evidence="3">Leaf</tissue>
    </source>
</reference>
<protein>
    <recommendedName>
        <fullName evidence="5">RNase H type-1 domain-containing protein</fullName>
    </recommendedName>
</protein>
<evidence type="ECO:0000313" key="3">
    <source>
        <dbReference type="EMBL" id="KAK4728573.1"/>
    </source>
</evidence>
<dbReference type="InterPro" id="IPR036691">
    <property type="entry name" value="Endo/exonu/phosph_ase_sf"/>
</dbReference>
<evidence type="ECO:0000259" key="1">
    <source>
        <dbReference type="Pfam" id="PF13456"/>
    </source>
</evidence>
<dbReference type="Pfam" id="PF13456">
    <property type="entry name" value="RVT_3"/>
    <property type="match status" value="1"/>
</dbReference>
<dbReference type="AlphaFoldDB" id="A0AAV9LS78"/>
<dbReference type="Pfam" id="PF13966">
    <property type="entry name" value="zf-RVT"/>
    <property type="match status" value="1"/>
</dbReference>
<dbReference type="PANTHER" id="PTHR47723:SF24">
    <property type="entry name" value="RNASE H TYPE-1 DOMAIN-CONTAINING PROTEIN"/>
    <property type="match status" value="1"/>
</dbReference>
<keyword evidence="4" id="KW-1185">Reference proteome</keyword>
<dbReference type="InterPro" id="IPR044730">
    <property type="entry name" value="RNase_H-like_dom_plant"/>
</dbReference>
<feature type="domain" description="RNase H type-1" evidence="1">
    <location>
        <begin position="228"/>
        <end position="313"/>
    </location>
</feature>
<accession>A0AAV9LS78</accession>
<evidence type="ECO:0000313" key="4">
    <source>
        <dbReference type="Proteomes" id="UP001311915"/>
    </source>
</evidence>
<dbReference type="SUPFAM" id="SSF53098">
    <property type="entry name" value="Ribonuclease H-like"/>
    <property type="match status" value="1"/>
</dbReference>
<dbReference type="CDD" id="cd06222">
    <property type="entry name" value="RNase_H_like"/>
    <property type="match status" value="1"/>
</dbReference>
<proteinExistence type="predicted"/>
<dbReference type="InterPro" id="IPR053151">
    <property type="entry name" value="RNase_H-like"/>
</dbReference>
<dbReference type="InterPro" id="IPR026960">
    <property type="entry name" value="RVT-Znf"/>
</dbReference>
<evidence type="ECO:0008006" key="5">
    <source>
        <dbReference type="Google" id="ProtNLM"/>
    </source>
</evidence>
<comment type="caution">
    <text evidence="3">The sequence shown here is derived from an EMBL/GenBank/DDBJ whole genome shotgun (WGS) entry which is preliminary data.</text>
</comment>
<dbReference type="Gene3D" id="3.30.420.10">
    <property type="entry name" value="Ribonuclease H-like superfamily/Ribonuclease H"/>
    <property type="match status" value="1"/>
</dbReference>
<feature type="domain" description="Reverse transcriptase zinc-binding" evidence="2">
    <location>
        <begin position="156"/>
        <end position="222"/>
    </location>
</feature>
<dbReference type="EMBL" id="JAWPEI010000004">
    <property type="protein sequence ID" value="KAK4728573.1"/>
    <property type="molecule type" value="Genomic_DNA"/>
</dbReference>
<name>A0AAV9LS78_9SOLN</name>
<dbReference type="InterPro" id="IPR002156">
    <property type="entry name" value="RNaseH_domain"/>
</dbReference>
<sequence length="321" mass="36946">MEYDIIGDEDQMLTLKVHSCGMGIDVMISVIYAKCTQGERLNLWESMAHLASTVNIPWVIGGDFNVITNESEKLGGREVTDAEVRDFNHCLNVCNLEDRGVFSKEDLTNDGEWDEDVVKEILPTEFADHILGHIKPPQGRIEDDKPCWMLDNTGAFTVKSAWNYIRHREDPNRIYKWIWTMGVPFKMAFLMWRLWKFKILVDDRVRRWGIAGPSRCWCCVQPDHWHKGNTGLSSYAFCLRDERGDIIHAEGVTIENATSTVTEAKAILEASKHCKQRNLNKVIIQTDSMLLKKVLTGEWAIPWSISDVVEEIRTKERLYTV</sequence>
<organism evidence="3 4">
    <name type="scientific">Solanum pinnatisectum</name>
    <name type="common">tansyleaf nightshade</name>
    <dbReference type="NCBI Taxonomy" id="50273"/>
    <lineage>
        <taxon>Eukaryota</taxon>
        <taxon>Viridiplantae</taxon>
        <taxon>Streptophyta</taxon>
        <taxon>Embryophyta</taxon>
        <taxon>Tracheophyta</taxon>
        <taxon>Spermatophyta</taxon>
        <taxon>Magnoliopsida</taxon>
        <taxon>eudicotyledons</taxon>
        <taxon>Gunneridae</taxon>
        <taxon>Pentapetalae</taxon>
        <taxon>asterids</taxon>
        <taxon>lamiids</taxon>
        <taxon>Solanales</taxon>
        <taxon>Solanaceae</taxon>
        <taxon>Solanoideae</taxon>
        <taxon>Solaneae</taxon>
        <taxon>Solanum</taxon>
    </lineage>
</organism>
<evidence type="ECO:0000259" key="2">
    <source>
        <dbReference type="Pfam" id="PF13966"/>
    </source>
</evidence>
<dbReference type="GO" id="GO:0004523">
    <property type="term" value="F:RNA-DNA hybrid ribonuclease activity"/>
    <property type="evidence" value="ECO:0007669"/>
    <property type="project" value="InterPro"/>
</dbReference>
<dbReference type="Gene3D" id="3.60.10.10">
    <property type="entry name" value="Endonuclease/exonuclease/phosphatase"/>
    <property type="match status" value="1"/>
</dbReference>
<dbReference type="InterPro" id="IPR012337">
    <property type="entry name" value="RNaseH-like_sf"/>
</dbReference>
<dbReference type="PANTHER" id="PTHR47723">
    <property type="entry name" value="OS05G0353850 PROTEIN"/>
    <property type="match status" value="1"/>
</dbReference>
<dbReference type="InterPro" id="IPR036397">
    <property type="entry name" value="RNaseH_sf"/>
</dbReference>
<dbReference type="GO" id="GO:0003676">
    <property type="term" value="F:nucleic acid binding"/>
    <property type="evidence" value="ECO:0007669"/>
    <property type="project" value="InterPro"/>
</dbReference>
<dbReference type="Proteomes" id="UP001311915">
    <property type="component" value="Unassembled WGS sequence"/>
</dbReference>